<proteinExistence type="predicted"/>
<dbReference type="PROSITE" id="PS51257">
    <property type="entry name" value="PROKAR_LIPOPROTEIN"/>
    <property type="match status" value="1"/>
</dbReference>
<protein>
    <recommendedName>
        <fullName evidence="3">Lipoprotein</fullName>
    </recommendedName>
</protein>
<dbReference type="RefSeq" id="WP_097905490.1">
    <property type="nucleotide sequence ID" value="NZ_NVLK01000050.1"/>
</dbReference>
<evidence type="ECO:0000313" key="1">
    <source>
        <dbReference type="EMBL" id="PEC20025.1"/>
    </source>
</evidence>
<gene>
    <name evidence="1" type="ORF">COM96_21685</name>
</gene>
<organism evidence="1 2">
    <name type="scientific">Bacillus cereus</name>
    <dbReference type="NCBI Taxonomy" id="1396"/>
    <lineage>
        <taxon>Bacteria</taxon>
        <taxon>Bacillati</taxon>
        <taxon>Bacillota</taxon>
        <taxon>Bacilli</taxon>
        <taxon>Bacillales</taxon>
        <taxon>Bacillaceae</taxon>
        <taxon>Bacillus</taxon>
        <taxon>Bacillus cereus group</taxon>
    </lineage>
</organism>
<sequence>MKKQLFVFFFTSMLLFGCNQTVQNKLPTYSNIQEAIKGGLQQEGVTNNAIISQTEIDNNIFIFYVENDALGISTINTKNKNYMWYRGQQYMNIENNGNSSPFLEGTIETQDKKKYQIIVGKINDNSTKEVIVTENMNRSIVPVDTKSRIFYYIKSDKNGTLDVEKK</sequence>
<dbReference type="EMBL" id="NVLK01000050">
    <property type="protein sequence ID" value="PEC20025.1"/>
    <property type="molecule type" value="Genomic_DNA"/>
</dbReference>
<accession>A0A2A7HTQ2</accession>
<comment type="caution">
    <text evidence="1">The sequence shown here is derived from an EMBL/GenBank/DDBJ whole genome shotgun (WGS) entry which is preliminary data.</text>
</comment>
<dbReference type="Proteomes" id="UP000220006">
    <property type="component" value="Unassembled WGS sequence"/>
</dbReference>
<reference evidence="1 2" key="1">
    <citation type="submission" date="2017-09" db="EMBL/GenBank/DDBJ databases">
        <title>Large-scale bioinformatics analysis of Bacillus genomes uncovers conserved roles of natural products in bacterial physiology.</title>
        <authorList>
            <consortium name="Agbiome Team Llc"/>
            <person name="Bleich R.M."/>
            <person name="Grubbs K.J."/>
            <person name="Santa Maria K.C."/>
            <person name="Allen S.E."/>
            <person name="Farag S."/>
            <person name="Shank E.A."/>
            <person name="Bowers A."/>
        </authorList>
    </citation>
    <scope>NUCLEOTIDE SEQUENCE [LARGE SCALE GENOMIC DNA]</scope>
    <source>
        <strain evidence="1 2">AFS096845</strain>
    </source>
</reference>
<dbReference type="AlphaFoldDB" id="A0A2A7HTQ2"/>
<evidence type="ECO:0008006" key="3">
    <source>
        <dbReference type="Google" id="ProtNLM"/>
    </source>
</evidence>
<name>A0A2A7HTQ2_BACCE</name>
<evidence type="ECO:0000313" key="2">
    <source>
        <dbReference type="Proteomes" id="UP000220006"/>
    </source>
</evidence>